<dbReference type="PROSITE" id="PS51379">
    <property type="entry name" value="4FE4S_FER_2"/>
    <property type="match status" value="2"/>
</dbReference>
<dbReference type="SUPFAM" id="SSF46548">
    <property type="entry name" value="alpha-helical ferredoxin"/>
    <property type="match status" value="1"/>
</dbReference>
<dbReference type="PANTHER" id="PTHR40447:SF1">
    <property type="entry name" value="ANAEROBIC SULFITE REDUCTASE SUBUNIT A"/>
    <property type="match status" value="1"/>
</dbReference>
<dbReference type="GO" id="GO:0051536">
    <property type="term" value="F:iron-sulfur cluster binding"/>
    <property type="evidence" value="ECO:0007669"/>
    <property type="project" value="UniProtKB-KW"/>
</dbReference>
<dbReference type="InterPro" id="IPR009051">
    <property type="entry name" value="Helical_ferredxn"/>
</dbReference>
<dbReference type="Proteomes" id="UP000198508">
    <property type="component" value="Unassembled WGS sequence"/>
</dbReference>
<dbReference type="GO" id="GO:0046872">
    <property type="term" value="F:metal ion binding"/>
    <property type="evidence" value="ECO:0007669"/>
    <property type="project" value="UniProtKB-KW"/>
</dbReference>
<dbReference type="Gene3D" id="1.10.1060.10">
    <property type="entry name" value="Alpha-helical ferredoxin"/>
    <property type="match status" value="1"/>
</dbReference>
<proteinExistence type="predicted"/>
<dbReference type="AlphaFoldDB" id="A0A1I0FEC4"/>
<evidence type="ECO:0000256" key="2">
    <source>
        <dbReference type="ARBA" id="ARBA00023004"/>
    </source>
</evidence>
<dbReference type="InterPro" id="IPR017900">
    <property type="entry name" value="4Fe4S_Fe_S_CS"/>
</dbReference>
<evidence type="ECO:0000256" key="3">
    <source>
        <dbReference type="ARBA" id="ARBA00023014"/>
    </source>
</evidence>
<accession>A0A1I0FEC4</accession>
<dbReference type="InterPro" id="IPR017896">
    <property type="entry name" value="4Fe4S_Fe-S-bd"/>
</dbReference>
<sequence>MYKIAKEQLPSLFAAIAGRMDLYMPLRKNGQVNYGIWSQEAETALDALNTVKSPKDFFFPQSENLYTCYREGKKISITPEELADAPFAIFGIRGCDVKGIEVLDKVFLADPVDKFYEARRNHGVLISMACHEPEETCFCKVFGVEAQNPAGDVTIWIVDDTLYWRANTDKGGNLTADLAAQALLVPADEAGEAAVEAEQASVAAIVEKLPYSGISLETFKNTEMLELFNSPKWEEMYKACLACGTCTFICPTCQCYDIRDYNTGNGIQRFRCWDSCMYSDFTLMAHGNIRNSQKERFRQRFMHKLVYFPENNDGMFSCVGCGRCVSKCPSSLNIVKVIKSLGVSEDV</sequence>
<evidence type="ECO:0000256" key="1">
    <source>
        <dbReference type="ARBA" id="ARBA00022723"/>
    </source>
</evidence>
<feature type="domain" description="4Fe-4S ferredoxin-type" evidence="4">
    <location>
        <begin position="307"/>
        <end position="340"/>
    </location>
</feature>
<keyword evidence="6" id="KW-1185">Reference proteome</keyword>
<dbReference type="EMBL" id="FOIM01000008">
    <property type="protein sequence ID" value="SET55705.1"/>
    <property type="molecule type" value="Genomic_DNA"/>
</dbReference>
<feature type="domain" description="4Fe-4S ferredoxin-type" evidence="4">
    <location>
        <begin position="229"/>
        <end position="261"/>
    </location>
</feature>
<evidence type="ECO:0000259" key="4">
    <source>
        <dbReference type="PROSITE" id="PS51379"/>
    </source>
</evidence>
<name>A0A1I0FEC4_9FIRM</name>
<evidence type="ECO:0000313" key="6">
    <source>
        <dbReference type="Proteomes" id="UP000198508"/>
    </source>
</evidence>
<keyword evidence="1" id="KW-0479">Metal-binding</keyword>
<keyword evidence="2" id="KW-0408">Iron</keyword>
<dbReference type="Pfam" id="PF17179">
    <property type="entry name" value="Fer4_22"/>
    <property type="match status" value="1"/>
</dbReference>
<dbReference type="RefSeq" id="WP_092362873.1">
    <property type="nucleotide sequence ID" value="NZ_DAINWJ010000081.1"/>
</dbReference>
<evidence type="ECO:0000313" key="5">
    <source>
        <dbReference type="EMBL" id="SET55705.1"/>
    </source>
</evidence>
<organism evidence="5 6">
    <name type="scientific">Enterocloster lavalensis</name>
    <dbReference type="NCBI Taxonomy" id="460384"/>
    <lineage>
        <taxon>Bacteria</taxon>
        <taxon>Bacillati</taxon>
        <taxon>Bacillota</taxon>
        <taxon>Clostridia</taxon>
        <taxon>Lachnospirales</taxon>
        <taxon>Lachnospiraceae</taxon>
        <taxon>Enterocloster</taxon>
    </lineage>
</organism>
<reference evidence="6" key="1">
    <citation type="submission" date="2016-10" db="EMBL/GenBank/DDBJ databases">
        <authorList>
            <person name="Varghese N."/>
            <person name="Submissions S."/>
        </authorList>
    </citation>
    <scope>NUCLEOTIDE SEQUENCE [LARGE SCALE GENOMIC DNA]</scope>
    <source>
        <strain evidence="6">NLAE-zl-G277</strain>
    </source>
</reference>
<dbReference type="PANTHER" id="PTHR40447">
    <property type="entry name" value="ANAEROBIC SULFITE REDUCTASE SUBUNIT A"/>
    <property type="match status" value="1"/>
</dbReference>
<protein>
    <submittedName>
        <fullName evidence="5">4Fe-4S dicluster domain-containing protein</fullName>
    </submittedName>
</protein>
<gene>
    <name evidence="5" type="ORF">SAMN05216313_108104</name>
</gene>
<keyword evidence="3" id="KW-0411">Iron-sulfur</keyword>
<dbReference type="PROSITE" id="PS00198">
    <property type="entry name" value="4FE4S_FER_1"/>
    <property type="match status" value="2"/>
</dbReference>
<dbReference type="STRING" id="460384.SAMN05216313_108104"/>